<comment type="caution">
    <text evidence="1">The sequence shown here is derived from an EMBL/GenBank/DDBJ whole genome shotgun (WGS) entry which is preliminary data.</text>
</comment>
<name>A0A2T6GAY7_9PSED</name>
<proteinExistence type="predicted"/>
<evidence type="ECO:0000313" key="1">
    <source>
        <dbReference type="EMBL" id="PUA41312.1"/>
    </source>
</evidence>
<dbReference type="Gene3D" id="3.40.720.10">
    <property type="entry name" value="Alkaline Phosphatase, subunit A"/>
    <property type="match status" value="1"/>
</dbReference>
<dbReference type="Proteomes" id="UP000244178">
    <property type="component" value="Unassembled WGS sequence"/>
</dbReference>
<dbReference type="InterPro" id="IPR002591">
    <property type="entry name" value="Phosphodiest/P_Trfase"/>
</dbReference>
<protein>
    <recommendedName>
        <fullName evidence="3">Alkaline phosphatase family protein</fullName>
    </recommendedName>
</protein>
<evidence type="ECO:0000313" key="2">
    <source>
        <dbReference type="Proteomes" id="UP000244178"/>
    </source>
</evidence>
<dbReference type="InterPro" id="IPR017850">
    <property type="entry name" value="Alkaline_phosphatase_core_sf"/>
</dbReference>
<reference evidence="1 2" key="1">
    <citation type="submission" date="2018-03" db="EMBL/GenBank/DDBJ databases">
        <title>Draft genome sequence of the plant growth promoting rhizobacterium Pseudomonas protegens strain BNJ-SS-45 isolated from wheat (Triticum aestivum) rhizosphere.</title>
        <authorList>
            <person name="Bajpai A."/>
            <person name="Shende K."/>
            <person name="Meena N."/>
            <person name="Upadhyayula S.R."/>
            <person name="Suravajhala P."/>
            <person name="Medicherla K.M."/>
            <person name="Johri B.N."/>
        </authorList>
    </citation>
    <scope>NUCLEOTIDE SEQUENCE [LARGE SCALE GENOMIC DNA]</scope>
    <source>
        <strain evidence="1 2">BNJ-SS-45</strain>
    </source>
</reference>
<dbReference type="EMBL" id="PYJM01000016">
    <property type="protein sequence ID" value="PUA41312.1"/>
    <property type="molecule type" value="Genomic_DNA"/>
</dbReference>
<evidence type="ECO:0008006" key="3">
    <source>
        <dbReference type="Google" id="ProtNLM"/>
    </source>
</evidence>
<dbReference type="Pfam" id="PF01663">
    <property type="entry name" value="Phosphodiest"/>
    <property type="match status" value="1"/>
</dbReference>
<accession>A0A2T6GAY7</accession>
<sequence>MKRLIWLLVDGLPFELVERFATLLPTLGRAIANGNVARLKPCRPNCQTPPSLHALYSGLAPEMTGVTGYFLPRMDSEDPLSFDDAFSVDPAGRPEYIWGAVARNGGRLRLCHIPFAKERDIASAAVTVTQGFGKPLSGPTVHSLNANSTARLYERVGATWTARLRDGNVVLSDDMNQREIQLAPYTTELLDLGENLSAEVSLVFVDRSALLLEHGLWRPTVFGDAESVRELHAFCRNLPFQGATYSRLYRESGLGETLHDGGDGTAEKNLVFAVRSLARRFQAELLHSVQANDADLVMGYLPTVDLVLHELLGFIDPGSTYATTLARKLVEPLILEVLEEIDSFIASILKYAAPDIEVLVSADHGMAAIHRVFYPNTVLAQKGWLNLTQDGSIDVQRSRCFYHPAENGLFVLNQQWLDEQRMDANDLLTQVKELFVGVLGTPVEFISFGVKANKRPWDSRNYLQSPALTQAKADIKDVPIVPSRKTGDHCVYGADAALFGFIGDMRGGLLQQCSVFETWELGVTARRSLIGGCA</sequence>
<dbReference type="SUPFAM" id="SSF53649">
    <property type="entry name" value="Alkaline phosphatase-like"/>
    <property type="match status" value="1"/>
</dbReference>
<dbReference type="AlphaFoldDB" id="A0A2T6GAY7"/>
<gene>
    <name evidence="1" type="ORF">C5U62_32580</name>
</gene>
<dbReference type="RefSeq" id="WP_108546558.1">
    <property type="nucleotide sequence ID" value="NZ_PYJM01000016.1"/>
</dbReference>
<organism evidence="1 2">
    <name type="scientific">Pseudomonas protegens</name>
    <dbReference type="NCBI Taxonomy" id="380021"/>
    <lineage>
        <taxon>Bacteria</taxon>
        <taxon>Pseudomonadati</taxon>
        <taxon>Pseudomonadota</taxon>
        <taxon>Gammaproteobacteria</taxon>
        <taxon>Pseudomonadales</taxon>
        <taxon>Pseudomonadaceae</taxon>
        <taxon>Pseudomonas</taxon>
    </lineage>
</organism>